<accession>A0A0S4L6G4</accession>
<proteinExistence type="predicted"/>
<keyword evidence="1" id="KW-0732">Signal</keyword>
<gene>
    <name evidence="2" type="ORF">COMA1_10556</name>
</gene>
<protein>
    <submittedName>
        <fullName evidence="2">Uncharacterized protein</fullName>
    </submittedName>
</protein>
<dbReference type="SUPFAM" id="SSF55486">
    <property type="entry name" value="Metalloproteases ('zincins'), catalytic domain"/>
    <property type="match status" value="1"/>
</dbReference>
<dbReference type="AlphaFoldDB" id="A0A0S4L6G4"/>
<dbReference type="STRING" id="1742972.COMA1_10556"/>
<name>A0A0S4L6G4_9BACT</name>
<evidence type="ECO:0000256" key="1">
    <source>
        <dbReference type="SAM" id="SignalP"/>
    </source>
</evidence>
<keyword evidence="3" id="KW-1185">Reference proteome</keyword>
<dbReference type="RefSeq" id="WP_090743365.1">
    <property type="nucleotide sequence ID" value="NZ_CZQA01000001.1"/>
</dbReference>
<feature type="chain" id="PRO_5006623730" evidence="1">
    <location>
        <begin position="22"/>
        <end position="652"/>
    </location>
</feature>
<evidence type="ECO:0000313" key="2">
    <source>
        <dbReference type="EMBL" id="CUS32298.1"/>
    </source>
</evidence>
<feature type="signal peptide" evidence="1">
    <location>
        <begin position="1"/>
        <end position="21"/>
    </location>
</feature>
<dbReference type="Proteomes" id="UP000199032">
    <property type="component" value="Unassembled WGS sequence"/>
</dbReference>
<dbReference type="EMBL" id="CZQA01000001">
    <property type="protein sequence ID" value="CUS32298.1"/>
    <property type="molecule type" value="Genomic_DNA"/>
</dbReference>
<organism evidence="2 3">
    <name type="scientific">Candidatus Nitrospira nitrosa</name>
    <dbReference type="NCBI Taxonomy" id="1742972"/>
    <lineage>
        <taxon>Bacteria</taxon>
        <taxon>Pseudomonadati</taxon>
        <taxon>Nitrospirota</taxon>
        <taxon>Nitrospiria</taxon>
        <taxon>Nitrospirales</taxon>
        <taxon>Nitrospiraceae</taxon>
        <taxon>Nitrospira</taxon>
    </lineage>
</organism>
<sequence length="652" mass="72549">MKSIWGLMSLGLVLLTTPAYADLCDSVKDKTTTSETKKDVDFYEELFPSAVERGHRMWNEIILQCNRQRDTKGNDVAKITANAGTSADKQILKARDVEPKVIRGHYNFFGTFVTQLKYVYVLSKQDGIWTMIIPYRPIINDVVPDRVDFNFTHAGQLYDASQLESPAGGGKAQSFILKPGAVSIATTLCSTTTYFPGDAGKYDKKEIHQRDPENKFISLGRIDYQYGKDGSAFSGCRVDKTRDLYWRPDPAENQAAKVKPEDWILDNFVRTAENYWSIKDLFQLKLLMKGRNESQFPKSTLNLLEDDDHLTIRFATKFLPYDFNQMYKSNLIQFNNFSTMTTDGTYWHEVGHAFGLDDEYGKVKDKKDGIEYKDNGCDNEQYANWSPKTYQMCDAGVSEKRTIYHYLAVSRYITKQKECNADNDCGNGEYCNAGVDLKKNQCMAKKPDNETCDIAGGDHQCKSGYCKLSRCYTPNSVPMGETCYLNDACREGKCSSLDGTKGTCVCQADTDCGTGKYCNAGLDATKNSCLMLKNDNETCDIAGGDHQCKSGYCKLSRCYTPNSVPMGGTCYLNDACKEGKCSSLDGTKGTCVCKADADCGPGKWCDAGIDTTVNACRPKLNKGEKCGKLGSFGNDHKCKSGECSGAPKYECK</sequence>
<evidence type="ECO:0000313" key="3">
    <source>
        <dbReference type="Proteomes" id="UP000199032"/>
    </source>
</evidence>
<reference evidence="2 3" key="1">
    <citation type="submission" date="2015-10" db="EMBL/GenBank/DDBJ databases">
        <authorList>
            <person name="Gilbert D.G."/>
        </authorList>
    </citation>
    <scope>NUCLEOTIDE SEQUENCE [LARGE SCALE GENOMIC DNA]</scope>
    <source>
        <strain evidence="2">COMA1</strain>
    </source>
</reference>